<evidence type="ECO:0000313" key="3">
    <source>
        <dbReference type="Proteomes" id="UP001642483"/>
    </source>
</evidence>
<feature type="compositionally biased region" description="Polar residues" evidence="1">
    <location>
        <begin position="324"/>
        <end position="336"/>
    </location>
</feature>
<sequence length="722" mass="81114">MDSTIMKFVEPLGPGQIVDRQSLAALPCGYAKINMYNHMTELRVHVADFQETYCNSATSLDAIISIKGFLSVENEVLKGQETFNAQKELSNALLVFEKSSANDSAFQEVTKTKEILQICVYFQRKNNRGKSFIGMIHISLDEIWSHDFISPYEAAWYKVFPRSSFAVGCPVSHAMPYYVNRTHDAQKLRSDKANFKHMFAEDCGGSIKRTFSERSSTEETTNKKEPFRRIARLILKIIPTTKARKENCNEVNETTQKEDPEQNKQPPEEEETSDEASTSSPINSVKSEVESSSQLSGNNTASLNSNGCTKHVDSQAFTPKLQENDVSLQKPNSSLYSRKKKVNRKLSLKVNSNSRKFDKCKRSLSLSAVKAFTALNDKMPETQFRRSEEIISVPFHCSWHLHKCENTPDSDEIIKKNYTICNGLNKPHSILHPPNPENEGNDASENNRIPLPGDEAISQNECLSEKDTMKRKWQESKVLRAFQRKAWVQNAREKNRKPESQSSKDKKNKLTTPQNSTEILLSSFEDIDDDNTYEVLLSLKQMSRSTSSSTKALSGKHKSRSTETPYSSNLRQETISTRVKMSKSVSDTGLAGGVGSKVNITVPSSKSKCSAESSEEGLHNLTRISDVRYDKPKDKLKVNRLELLHHASNVLSVSECSLNASETRENKRYKFASTKAVAIELNGSNNTINLKFESDDEYASCCSERLSCSNVSTSSYVMASES</sequence>
<feature type="region of interest" description="Disordered" evidence="1">
    <location>
        <begin position="544"/>
        <end position="569"/>
    </location>
</feature>
<feature type="compositionally biased region" description="Low complexity" evidence="1">
    <location>
        <begin position="544"/>
        <end position="553"/>
    </location>
</feature>
<comment type="caution">
    <text evidence="2">The sequence shown here is derived from an EMBL/GenBank/DDBJ whole genome shotgun (WGS) entry which is preliminary data.</text>
</comment>
<feature type="region of interest" description="Disordered" evidence="1">
    <location>
        <begin position="245"/>
        <end position="307"/>
    </location>
</feature>
<proteinExistence type="predicted"/>
<reference evidence="2 3" key="1">
    <citation type="submission" date="2024-02" db="EMBL/GenBank/DDBJ databases">
        <authorList>
            <person name="Daric V."/>
            <person name="Darras S."/>
        </authorList>
    </citation>
    <scope>NUCLEOTIDE SEQUENCE [LARGE SCALE GENOMIC DNA]</scope>
</reference>
<protein>
    <submittedName>
        <fullName evidence="2">Uncharacterized protein</fullName>
    </submittedName>
</protein>
<evidence type="ECO:0000256" key="1">
    <source>
        <dbReference type="SAM" id="MobiDB-lite"/>
    </source>
</evidence>
<keyword evidence="3" id="KW-1185">Reference proteome</keyword>
<gene>
    <name evidence="2" type="ORF">CVLEPA_LOCUS20828</name>
</gene>
<feature type="region of interest" description="Disordered" evidence="1">
    <location>
        <begin position="320"/>
        <end position="339"/>
    </location>
</feature>
<feature type="compositionally biased region" description="Basic and acidic residues" evidence="1">
    <location>
        <begin position="491"/>
        <end position="505"/>
    </location>
</feature>
<feature type="region of interest" description="Disordered" evidence="1">
    <location>
        <begin position="428"/>
        <end position="469"/>
    </location>
</feature>
<name>A0ABP0GAQ0_CLALP</name>
<feature type="compositionally biased region" description="Polar residues" evidence="1">
    <location>
        <begin position="281"/>
        <end position="307"/>
    </location>
</feature>
<dbReference type="Proteomes" id="UP001642483">
    <property type="component" value="Unassembled WGS sequence"/>
</dbReference>
<accession>A0ABP0GAQ0</accession>
<feature type="region of interest" description="Disordered" evidence="1">
    <location>
        <begin position="489"/>
        <end position="514"/>
    </location>
</feature>
<evidence type="ECO:0000313" key="2">
    <source>
        <dbReference type="EMBL" id="CAK8688865.1"/>
    </source>
</evidence>
<organism evidence="2 3">
    <name type="scientific">Clavelina lepadiformis</name>
    <name type="common">Light-bulb sea squirt</name>
    <name type="synonym">Ascidia lepadiformis</name>
    <dbReference type="NCBI Taxonomy" id="159417"/>
    <lineage>
        <taxon>Eukaryota</taxon>
        <taxon>Metazoa</taxon>
        <taxon>Chordata</taxon>
        <taxon>Tunicata</taxon>
        <taxon>Ascidiacea</taxon>
        <taxon>Aplousobranchia</taxon>
        <taxon>Clavelinidae</taxon>
        <taxon>Clavelina</taxon>
    </lineage>
</organism>
<dbReference type="EMBL" id="CAWYQH010000108">
    <property type="protein sequence ID" value="CAK8688865.1"/>
    <property type="molecule type" value="Genomic_DNA"/>
</dbReference>